<dbReference type="EMBL" id="JAUSTF010000002">
    <property type="protein sequence ID" value="MDQ0180187.1"/>
    <property type="molecule type" value="Genomic_DNA"/>
</dbReference>
<evidence type="ECO:0000313" key="2">
    <source>
        <dbReference type="EMBL" id="MDQ0180187.1"/>
    </source>
</evidence>
<dbReference type="EMBL" id="JAUSRG010000001">
    <property type="protein sequence ID" value="MDP9903160.1"/>
    <property type="molecule type" value="Genomic_DNA"/>
</dbReference>
<proteinExistence type="predicted"/>
<reference evidence="1 3" key="1">
    <citation type="submission" date="2023-07" db="EMBL/GenBank/DDBJ databases">
        <title>Sorghum-associated microbial communities from plants grown in Nebraska, USA.</title>
        <authorList>
            <person name="Schachtman D."/>
        </authorList>
    </citation>
    <scope>NUCLEOTIDE SEQUENCE</scope>
    <source>
        <strain evidence="1">DS1006</strain>
        <strain evidence="2 3">DS1016</strain>
    </source>
</reference>
<organism evidence="1 4">
    <name type="scientific">Arthrobacter bambusae</name>
    <dbReference type="NCBI Taxonomy" id="1338426"/>
    <lineage>
        <taxon>Bacteria</taxon>
        <taxon>Bacillati</taxon>
        <taxon>Actinomycetota</taxon>
        <taxon>Actinomycetes</taxon>
        <taxon>Micrococcales</taxon>
        <taxon>Micrococcaceae</taxon>
        <taxon>Arthrobacter</taxon>
    </lineage>
</organism>
<evidence type="ECO:0000313" key="3">
    <source>
        <dbReference type="Proteomes" id="UP001230951"/>
    </source>
</evidence>
<dbReference type="AlphaFoldDB" id="A0AAW8DCZ2"/>
<dbReference type="Proteomes" id="UP001230951">
    <property type="component" value="Unassembled WGS sequence"/>
</dbReference>
<dbReference type="RefSeq" id="WP_306958784.1">
    <property type="nucleotide sequence ID" value="NZ_JAUSRG010000001.1"/>
</dbReference>
<keyword evidence="3" id="KW-1185">Reference proteome</keyword>
<accession>A0AAW8DCZ2</accession>
<comment type="caution">
    <text evidence="1">The sequence shown here is derived from an EMBL/GenBank/DDBJ whole genome shotgun (WGS) entry which is preliminary data.</text>
</comment>
<dbReference type="Proteomes" id="UP001242995">
    <property type="component" value="Unassembled WGS sequence"/>
</dbReference>
<sequence length="237" mass="26119">MGSSMLTATIAVPADREQPPAFDEGRRMIKKIIDDGLFLFDDLESPLEEILEELIEDFDPNVHLDADGSPTLEIAKTASLQIIDALENALNSPETDTINVPGYLIHVSGGLSTGDAPTEAADAIWNAYYLSEIVLRAMGFIPDYSKPLSRTNGNLGHVTDTDVIDAIALGPGTKPKWSGADELVWIADTIGFVRPHPGDRGPRDYRKEFTERHDFDPVQDNFLTGYINRYNDAEDEN</sequence>
<protein>
    <submittedName>
        <fullName evidence="1">Uncharacterized protein</fullName>
    </submittedName>
</protein>
<name>A0AAW8DCZ2_9MICC</name>
<evidence type="ECO:0000313" key="4">
    <source>
        <dbReference type="Proteomes" id="UP001242995"/>
    </source>
</evidence>
<evidence type="ECO:0000313" key="1">
    <source>
        <dbReference type="EMBL" id="MDP9903160.1"/>
    </source>
</evidence>
<gene>
    <name evidence="1" type="ORF">J2S90_000100</name>
    <name evidence="2" type="ORF">J2S93_001603</name>
</gene>